<dbReference type="AlphaFoldDB" id="A0A1Y1WLM5"/>
<keyword evidence="1" id="KW-1133">Transmembrane helix</keyword>
<protein>
    <submittedName>
        <fullName evidence="3">Uncharacterized protein</fullName>
    </submittedName>
</protein>
<gene>
    <name evidence="3" type="ORF">DL89DRAFT_264329</name>
</gene>
<evidence type="ECO:0000256" key="1">
    <source>
        <dbReference type="SAM" id="Phobius"/>
    </source>
</evidence>
<accession>A0A1Y1WLM5</accession>
<keyword evidence="2" id="KW-0732">Signal</keyword>
<feature type="signal peptide" evidence="2">
    <location>
        <begin position="1"/>
        <end position="27"/>
    </location>
</feature>
<keyword evidence="1" id="KW-0812">Transmembrane</keyword>
<feature type="transmembrane region" description="Helical" evidence="1">
    <location>
        <begin position="149"/>
        <end position="170"/>
    </location>
</feature>
<dbReference type="Proteomes" id="UP000193922">
    <property type="component" value="Unassembled WGS sequence"/>
</dbReference>
<name>A0A1Y1WLM5_9FUNG</name>
<organism evidence="3 4">
    <name type="scientific">Linderina pennispora</name>
    <dbReference type="NCBI Taxonomy" id="61395"/>
    <lineage>
        <taxon>Eukaryota</taxon>
        <taxon>Fungi</taxon>
        <taxon>Fungi incertae sedis</taxon>
        <taxon>Zoopagomycota</taxon>
        <taxon>Kickxellomycotina</taxon>
        <taxon>Kickxellomycetes</taxon>
        <taxon>Kickxellales</taxon>
        <taxon>Kickxellaceae</taxon>
        <taxon>Linderina</taxon>
    </lineage>
</organism>
<proteinExistence type="predicted"/>
<sequence length="171" mass="18199">MFLYSMLCRLLLYALLLWRCCCMLCSAVQTLYIPLKGASEVVPVVISSTTTVYGVTTVTVYPDNPASVPPESTQYKATPPGTAVVIYSVSTVFLTTIYQTSYSTYHTTLYNSPSTGSGDGHYITSTNSVGFPVVIVTTNDGVLSAKRNVGVYSAAYACAALVVSSLAILLS</sequence>
<evidence type="ECO:0000256" key="2">
    <source>
        <dbReference type="SAM" id="SignalP"/>
    </source>
</evidence>
<feature type="chain" id="PRO_5012530784" evidence="2">
    <location>
        <begin position="28"/>
        <end position="171"/>
    </location>
</feature>
<dbReference type="GeneID" id="63802851"/>
<keyword evidence="4" id="KW-1185">Reference proteome</keyword>
<reference evidence="3 4" key="1">
    <citation type="submission" date="2016-07" db="EMBL/GenBank/DDBJ databases">
        <title>Pervasive Adenine N6-methylation of Active Genes in Fungi.</title>
        <authorList>
            <consortium name="DOE Joint Genome Institute"/>
            <person name="Mondo S.J."/>
            <person name="Dannebaum R.O."/>
            <person name="Kuo R.C."/>
            <person name="Labutti K."/>
            <person name="Haridas S."/>
            <person name="Kuo A."/>
            <person name="Salamov A."/>
            <person name="Ahrendt S.R."/>
            <person name="Lipzen A."/>
            <person name="Sullivan W."/>
            <person name="Andreopoulos W.B."/>
            <person name="Clum A."/>
            <person name="Lindquist E."/>
            <person name="Daum C."/>
            <person name="Ramamoorthy G.K."/>
            <person name="Gryganskyi A."/>
            <person name="Culley D."/>
            <person name="Magnuson J.K."/>
            <person name="James T.Y."/>
            <person name="O'Malley M.A."/>
            <person name="Stajich J.E."/>
            <person name="Spatafora J.W."/>
            <person name="Visel A."/>
            <person name="Grigoriev I.V."/>
        </authorList>
    </citation>
    <scope>NUCLEOTIDE SEQUENCE [LARGE SCALE GENOMIC DNA]</scope>
    <source>
        <strain evidence="3 4">ATCC 12442</strain>
    </source>
</reference>
<dbReference type="RefSeq" id="XP_040747681.1">
    <property type="nucleotide sequence ID" value="XM_040886203.1"/>
</dbReference>
<comment type="caution">
    <text evidence="3">The sequence shown here is derived from an EMBL/GenBank/DDBJ whole genome shotgun (WGS) entry which is preliminary data.</text>
</comment>
<evidence type="ECO:0000313" key="3">
    <source>
        <dbReference type="EMBL" id="ORX74470.1"/>
    </source>
</evidence>
<dbReference type="EMBL" id="MCFD01000001">
    <property type="protein sequence ID" value="ORX74470.1"/>
    <property type="molecule type" value="Genomic_DNA"/>
</dbReference>
<keyword evidence="1" id="KW-0472">Membrane</keyword>
<evidence type="ECO:0000313" key="4">
    <source>
        <dbReference type="Proteomes" id="UP000193922"/>
    </source>
</evidence>